<evidence type="ECO:0000313" key="1">
    <source>
        <dbReference type="Proteomes" id="UP000887579"/>
    </source>
</evidence>
<dbReference type="Proteomes" id="UP000887579">
    <property type="component" value="Unplaced"/>
</dbReference>
<evidence type="ECO:0000313" key="2">
    <source>
        <dbReference type="WBParaSite" id="ES5_v2.g14873.t1"/>
    </source>
</evidence>
<name>A0AC34FBX7_9BILA</name>
<organism evidence="1 2">
    <name type="scientific">Panagrolaimus sp. ES5</name>
    <dbReference type="NCBI Taxonomy" id="591445"/>
    <lineage>
        <taxon>Eukaryota</taxon>
        <taxon>Metazoa</taxon>
        <taxon>Ecdysozoa</taxon>
        <taxon>Nematoda</taxon>
        <taxon>Chromadorea</taxon>
        <taxon>Rhabditida</taxon>
        <taxon>Tylenchina</taxon>
        <taxon>Panagrolaimomorpha</taxon>
        <taxon>Panagrolaimoidea</taxon>
        <taxon>Panagrolaimidae</taxon>
        <taxon>Panagrolaimus</taxon>
    </lineage>
</organism>
<reference evidence="2" key="1">
    <citation type="submission" date="2022-11" db="UniProtKB">
        <authorList>
            <consortium name="WormBaseParasite"/>
        </authorList>
    </citation>
    <scope>IDENTIFICATION</scope>
</reference>
<proteinExistence type="predicted"/>
<protein>
    <submittedName>
        <fullName evidence="2">Uncharacterized protein</fullName>
    </submittedName>
</protein>
<accession>A0AC34FBX7</accession>
<dbReference type="WBParaSite" id="ES5_v2.g14873.t1">
    <property type="protein sequence ID" value="ES5_v2.g14873.t1"/>
    <property type="gene ID" value="ES5_v2.g14873"/>
</dbReference>
<sequence length="83" mass="9121">MSLLPSETIATMSNINESLKKLTKAIKEFSAISSVEQSKRLPMEQAEIYMTAMYATVSLAAVVVNGMCAPTPFFILFCLLKNI</sequence>